<evidence type="ECO:0000256" key="4">
    <source>
        <dbReference type="ARBA" id="ARBA00022692"/>
    </source>
</evidence>
<dbReference type="GO" id="GO:0030244">
    <property type="term" value="P:cellulose biosynthetic process"/>
    <property type="evidence" value="ECO:0007669"/>
    <property type="project" value="InterPro"/>
</dbReference>
<sequence>MTQEQIQIESLEEQCLVVSGRLDDPLYGADYPVEKVSCYVCDGGSAMPTFESRAETFNK</sequence>
<evidence type="ECO:0000256" key="6">
    <source>
        <dbReference type="ARBA" id="ARBA00023136"/>
    </source>
</evidence>
<dbReference type="GO" id="GO:0012505">
    <property type="term" value="C:endomembrane system"/>
    <property type="evidence" value="ECO:0007669"/>
    <property type="project" value="UniProtKB-SubCell"/>
</dbReference>
<dbReference type="GO" id="GO:0016760">
    <property type="term" value="F:cellulose synthase (UDP-forming) activity"/>
    <property type="evidence" value="ECO:0007669"/>
    <property type="project" value="InterPro"/>
</dbReference>
<comment type="caution">
    <text evidence="8">The sequence shown here is derived from an EMBL/GenBank/DDBJ whole genome shotgun (WGS) entry which is preliminary data.</text>
</comment>
<accession>A0AAV9CSH0</accession>
<evidence type="ECO:0000313" key="9">
    <source>
        <dbReference type="Proteomes" id="UP001180020"/>
    </source>
</evidence>
<dbReference type="Proteomes" id="UP001180020">
    <property type="component" value="Unassembled WGS sequence"/>
</dbReference>
<evidence type="ECO:0000256" key="7">
    <source>
        <dbReference type="PIRSR" id="PIRSR605150-2"/>
    </source>
</evidence>
<evidence type="ECO:0000256" key="5">
    <source>
        <dbReference type="ARBA" id="ARBA00022989"/>
    </source>
</evidence>
<feature type="binding site" evidence="7">
    <location>
        <position position="13"/>
    </location>
    <ligand>
        <name>UDP-alpha-D-glucose</name>
        <dbReference type="ChEBI" id="CHEBI:58885"/>
    </ligand>
</feature>
<proteinExistence type="predicted"/>
<keyword evidence="5" id="KW-1133">Transmembrane helix</keyword>
<keyword evidence="4" id="KW-0812">Transmembrane</keyword>
<keyword evidence="9" id="KW-1185">Reference proteome</keyword>
<dbReference type="Pfam" id="PF03552">
    <property type="entry name" value="Cellulose_synt"/>
    <property type="match status" value="1"/>
</dbReference>
<gene>
    <name evidence="8" type="primary">CESA4</name>
    <name evidence="8" type="ORF">QJS10_CPB17g00435</name>
</gene>
<protein>
    <submittedName>
        <fullName evidence="8">Cellulose synthase A catalytic subunit 4 [UDP-forming]</fullName>
    </submittedName>
</protein>
<dbReference type="InterPro" id="IPR005150">
    <property type="entry name" value="Cellulose_synth"/>
</dbReference>
<dbReference type="EMBL" id="JAUJYO010000017">
    <property type="protein sequence ID" value="KAK1292108.1"/>
    <property type="molecule type" value="Genomic_DNA"/>
</dbReference>
<evidence type="ECO:0000256" key="3">
    <source>
        <dbReference type="ARBA" id="ARBA00022679"/>
    </source>
</evidence>
<reference evidence="8" key="1">
    <citation type="journal article" date="2023" name="Nat. Commun.">
        <title>Diploid and tetraploid genomes of Acorus and the evolution of monocots.</title>
        <authorList>
            <person name="Ma L."/>
            <person name="Liu K.W."/>
            <person name="Li Z."/>
            <person name="Hsiao Y.Y."/>
            <person name="Qi Y."/>
            <person name="Fu T."/>
            <person name="Tang G.D."/>
            <person name="Zhang D."/>
            <person name="Sun W.H."/>
            <person name="Liu D.K."/>
            <person name="Li Y."/>
            <person name="Chen G.Z."/>
            <person name="Liu X.D."/>
            <person name="Liao X.Y."/>
            <person name="Jiang Y.T."/>
            <person name="Yu X."/>
            <person name="Hao Y."/>
            <person name="Huang J."/>
            <person name="Zhao X.W."/>
            <person name="Ke S."/>
            <person name="Chen Y.Y."/>
            <person name="Wu W.L."/>
            <person name="Hsu J.L."/>
            <person name="Lin Y.F."/>
            <person name="Huang M.D."/>
            <person name="Li C.Y."/>
            <person name="Huang L."/>
            <person name="Wang Z.W."/>
            <person name="Zhao X."/>
            <person name="Zhong W.Y."/>
            <person name="Peng D.H."/>
            <person name="Ahmad S."/>
            <person name="Lan S."/>
            <person name="Zhang J.S."/>
            <person name="Tsai W.C."/>
            <person name="Van de Peer Y."/>
            <person name="Liu Z.J."/>
        </authorList>
    </citation>
    <scope>NUCLEOTIDE SEQUENCE</scope>
    <source>
        <strain evidence="8">CP</strain>
    </source>
</reference>
<reference evidence="8" key="2">
    <citation type="submission" date="2023-06" db="EMBL/GenBank/DDBJ databases">
        <authorList>
            <person name="Ma L."/>
            <person name="Liu K.-W."/>
            <person name="Li Z."/>
            <person name="Hsiao Y.-Y."/>
            <person name="Qi Y."/>
            <person name="Fu T."/>
            <person name="Tang G."/>
            <person name="Zhang D."/>
            <person name="Sun W.-H."/>
            <person name="Liu D.-K."/>
            <person name="Li Y."/>
            <person name="Chen G.-Z."/>
            <person name="Liu X.-D."/>
            <person name="Liao X.-Y."/>
            <person name="Jiang Y.-T."/>
            <person name="Yu X."/>
            <person name="Hao Y."/>
            <person name="Huang J."/>
            <person name="Zhao X.-W."/>
            <person name="Ke S."/>
            <person name="Chen Y.-Y."/>
            <person name="Wu W.-L."/>
            <person name="Hsu J.-L."/>
            <person name="Lin Y.-F."/>
            <person name="Huang M.-D."/>
            <person name="Li C.-Y."/>
            <person name="Huang L."/>
            <person name="Wang Z.-W."/>
            <person name="Zhao X."/>
            <person name="Zhong W.-Y."/>
            <person name="Peng D.-H."/>
            <person name="Ahmad S."/>
            <person name="Lan S."/>
            <person name="Zhang J.-S."/>
            <person name="Tsai W.-C."/>
            <person name="Van De Peer Y."/>
            <person name="Liu Z.-J."/>
        </authorList>
    </citation>
    <scope>NUCLEOTIDE SEQUENCE</scope>
    <source>
        <strain evidence="8">CP</strain>
        <tissue evidence="8">Leaves</tissue>
    </source>
</reference>
<organism evidence="8 9">
    <name type="scientific">Acorus calamus</name>
    <name type="common">Sweet flag</name>
    <dbReference type="NCBI Taxonomy" id="4465"/>
    <lineage>
        <taxon>Eukaryota</taxon>
        <taxon>Viridiplantae</taxon>
        <taxon>Streptophyta</taxon>
        <taxon>Embryophyta</taxon>
        <taxon>Tracheophyta</taxon>
        <taxon>Spermatophyta</taxon>
        <taxon>Magnoliopsida</taxon>
        <taxon>Liliopsida</taxon>
        <taxon>Acoraceae</taxon>
        <taxon>Acorus</taxon>
    </lineage>
</organism>
<evidence type="ECO:0000313" key="8">
    <source>
        <dbReference type="EMBL" id="KAK1292108.1"/>
    </source>
</evidence>
<evidence type="ECO:0000256" key="1">
    <source>
        <dbReference type="ARBA" id="ARBA00004308"/>
    </source>
</evidence>
<keyword evidence="6" id="KW-0472">Membrane</keyword>
<evidence type="ECO:0000256" key="2">
    <source>
        <dbReference type="ARBA" id="ARBA00022676"/>
    </source>
</evidence>
<keyword evidence="3" id="KW-0808">Transferase</keyword>
<comment type="subcellular location">
    <subcellularLocation>
        <location evidence="1">Endomembrane system</location>
    </subcellularLocation>
</comment>
<dbReference type="GO" id="GO:0016020">
    <property type="term" value="C:membrane"/>
    <property type="evidence" value="ECO:0007669"/>
    <property type="project" value="InterPro"/>
</dbReference>
<name>A0AAV9CSH0_ACOCL</name>
<keyword evidence="2" id="KW-0328">Glycosyltransferase</keyword>
<dbReference type="AlphaFoldDB" id="A0AAV9CSH0"/>